<evidence type="ECO:0000313" key="9">
    <source>
        <dbReference type="EMBL" id="KAA0891614.1"/>
    </source>
</evidence>
<dbReference type="GO" id="GO:0005737">
    <property type="term" value="C:cytoplasm"/>
    <property type="evidence" value="ECO:0007669"/>
    <property type="project" value="UniProtKB-SubCell"/>
</dbReference>
<evidence type="ECO:0000256" key="3">
    <source>
        <dbReference type="ARBA" id="ARBA00013007"/>
    </source>
</evidence>
<dbReference type="PANTHER" id="PTHR45753:SF3">
    <property type="entry name" value="ORNITHINE TRANSCARBAMYLASE, MITOCHONDRIAL"/>
    <property type="match status" value="1"/>
</dbReference>
<dbReference type="InterPro" id="IPR036901">
    <property type="entry name" value="Asp/Orn_carbamoylTrfase_sf"/>
</dbReference>
<accession>A0A5A9XFG6</accession>
<evidence type="ECO:0000256" key="6">
    <source>
        <dbReference type="HAMAP-Rule" id="MF_01109"/>
    </source>
</evidence>
<evidence type="ECO:0000313" key="10">
    <source>
        <dbReference type="Proteomes" id="UP000324298"/>
    </source>
</evidence>
<dbReference type="PRINTS" id="PR00102">
    <property type="entry name" value="OTCASE"/>
</dbReference>
<dbReference type="GO" id="GO:0019240">
    <property type="term" value="P:citrulline biosynthetic process"/>
    <property type="evidence" value="ECO:0007669"/>
    <property type="project" value="TreeGrafter"/>
</dbReference>
<feature type="domain" description="Aspartate/ornithine carbamoyltransferase Asp/Orn-binding" evidence="7">
    <location>
        <begin position="149"/>
        <end position="300"/>
    </location>
</feature>
<name>A0A5A9XFG6_9BACT</name>
<dbReference type="Gene3D" id="3.40.50.1370">
    <property type="entry name" value="Aspartate/ornithine carbamoyltransferase"/>
    <property type="match status" value="2"/>
</dbReference>
<protein>
    <recommendedName>
        <fullName evidence="3 6">Ornithine carbamoyltransferase</fullName>
        <shortName evidence="6">OTCase</shortName>
        <ecNumber evidence="3 6">2.1.3.3</ecNumber>
    </recommendedName>
</protein>
<dbReference type="GO" id="GO:0042450">
    <property type="term" value="P:L-arginine biosynthetic process via ornithine"/>
    <property type="evidence" value="ECO:0007669"/>
    <property type="project" value="UniProtKB-UniRule"/>
</dbReference>
<dbReference type="Proteomes" id="UP000324298">
    <property type="component" value="Unassembled WGS sequence"/>
</dbReference>
<evidence type="ECO:0000256" key="2">
    <source>
        <dbReference type="ARBA" id="ARBA00007805"/>
    </source>
</evidence>
<feature type="binding site" evidence="6">
    <location>
        <position position="103"/>
    </location>
    <ligand>
        <name>carbamoyl phosphate</name>
        <dbReference type="ChEBI" id="CHEBI:58228"/>
    </ligand>
</feature>
<dbReference type="PRINTS" id="PR00100">
    <property type="entry name" value="AOTCASE"/>
</dbReference>
<feature type="domain" description="Aspartate/ornithine carbamoyltransferase carbamoyl-P binding" evidence="8">
    <location>
        <begin position="3"/>
        <end position="143"/>
    </location>
</feature>
<comment type="caution">
    <text evidence="9">The sequence shown here is derived from an EMBL/GenBank/DDBJ whole genome shotgun (WGS) entry which is preliminary data.</text>
</comment>
<organism evidence="9 10">
    <name type="scientific">Oryzomonas rubra</name>
    <dbReference type="NCBI Taxonomy" id="2509454"/>
    <lineage>
        <taxon>Bacteria</taxon>
        <taxon>Pseudomonadati</taxon>
        <taxon>Thermodesulfobacteriota</taxon>
        <taxon>Desulfuromonadia</taxon>
        <taxon>Geobacterales</taxon>
        <taxon>Geobacteraceae</taxon>
        <taxon>Oryzomonas</taxon>
    </lineage>
</organism>
<evidence type="ECO:0000256" key="5">
    <source>
        <dbReference type="ARBA" id="ARBA00048772"/>
    </source>
</evidence>
<dbReference type="Pfam" id="PF00185">
    <property type="entry name" value="OTCace"/>
    <property type="match status" value="1"/>
</dbReference>
<dbReference type="InterPro" id="IPR002292">
    <property type="entry name" value="Orn/put_carbamltrans"/>
</dbReference>
<dbReference type="GO" id="GO:0016597">
    <property type="term" value="F:amino acid binding"/>
    <property type="evidence" value="ECO:0007669"/>
    <property type="project" value="InterPro"/>
</dbReference>
<sequence>MARHFLALHDYDKAELDGMLTLARELKEKQKQGVPHRLLDGKALAMIFEKSSTRTRISFEVGMFQLGGHGLFISNRDSQIGRGEPIRDTARVMSRYCDGVMIRTFGQEIVDEFARYASVPVINGLTDLFHPCQIMADLLTVLEHKRTYEGLKFAWVGDGNNMANTWIEAAAIFGFDLALACPAGYRPDQAVLAWADAKAPGRITVTDDPKAAVKDADVINTDVWASMGQESEQKERERAFAGYCLDDALLALAKPDAIVLHCLPAHRGEEIADSVIEGKNSVVWDEAENRLHIQKAIMATLMG</sequence>
<feature type="binding site" evidence="6">
    <location>
        <position position="222"/>
    </location>
    <ligand>
        <name>L-ornithine</name>
        <dbReference type="ChEBI" id="CHEBI:46911"/>
    </ligand>
</feature>
<dbReference type="PANTHER" id="PTHR45753">
    <property type="entry name" value="ORNITHINE CARBAMOYLTRANSFERASE, MITOCHONDRIAL"/>
    <property type="match status" value="1"/>
</dbReference>
<comment type="pathway">
    <text evidence="1">Amino-acid biosynthesis; L-arginine biosynthesis; L-arginine from L-ornithine and carbamoyl phosphate: step 1/3.</text>
</comment>
<comment type="catalytic activity">
    <reaction evidence="5 6">
        <text>carbamoyl phosphate + L-ornithine = L-citrulline + phosphate + H(+)</text>
        <dbReference type="Rhea" id="RHEA:19513"/>
        <dbReference type="ChEBI" id="CHEBI:15378"/>
        <dbReference type="ChEBI" id="CHEBI:43474"/>
        <dbReference type="ChEBI" id="CHEBI:46911"/>
        <dbReference type="ChEBI" id="CHEBI:57743"/>
        <dbReference type="ChEBI" id="CHEBI:58228"/>
        <dbReference type="EC" id="2.1.3.3"/>
    </reaction>
</comment>
<dbReference type="RefSeq" id="WP_149307313.1">
    <property type="nucleotide sequence ID" value="NZ_SRSD01000005.1"/>
</dbReference>
<dbReference type="EC" id="2.1.3.3" evidence="3 6"/>
<dbReference type="SUPFAM" id="SSF53671">
    <property type="entry name" value="Aspartate/ornithine carbamoyltransferase"/>
    <property type="match status" value="1"/>
</dbReference>
<evidence type="ECO:0000256" key="4">
    <source>
        <dbReference type="ARBA" id="ARBA00022679"/>
    </source>
</evidence>
<dbReference type="OrthoDB" id="9802587at2"/>
<feature type="binding site" evidence="6">
    <location>
        <position position="79"/>
    </location>
    <ligand>
        <name>carbamoyl phosphate</name>
        <dbReference type="ChEBI" id="CHEBI:58228"/>
    </ligand>
</feature>
<dbReference type="InterPro" id="IPR006130">
    <property type="entry name" value="Asp/Orn_carbamoylTrfase"/>
</dbReference>
<dbReference type="EMBL" id="SRSD01000005">
    <property type="protein sequence ID" value="KAA0891614.1"/>
    <property type="molecule type" value="Genomic_DNA"/>
</dbReference>
<keyword evidence="4 6" id="KW-0808">Transferase</keyword>
<dbReference type="HAMAP" id="MF_01109">
    <property type="entry name" value="OTCase"/>
    <property type="match status" value="1"/>
</dbReference>
<dbReference type="NCBIfam" id="TIGR00658">
    <property type="entry name" value="orni_carb_tr"/>
    <property type="match status" value="1"/>
</dbReference>
<feature type="binding site" evidence="6">
    <location>
        <position position="161"/>
    </location>
    <ligand>
        <name>L-ornithine</name>
        <dbReference type="ChEBI" id="CHEBI:46911"/>
    </ligand>
</feature>
<proteinExistence type="inferred from homology"/>
<dbReference type="NCBIfam" id="NF001986">
    <property type="entry name" value="PRK00779.1"/>
    <property type="match status" value="1"/>
</dbReference>
<feature type="binding site" evidence="6">
    <location>
        <begin position="130"/>
        <end position="133"/>
    </location>
    <ligand>
        <name>carbamoyl phosphate</name>
        <dbReference type="ChEBI" id="CHEBI:58228"/>
    </ligand>
</feature>
<feature type="binding site" evidence="6">
    <location>
        <begin position="226"/>
        <end position="227"/>
    </location>
    <ligand>
        <name>L-ornithine</name>
        <dbReference type="ChEBI" id="CHEBI:46911"/>
    </ligand>
</feature>
<feature type="binding site" evidence="6">
    <location>
        <begin position="262"/>
        <end position="263"/>
    </location>
    <ligand>
        <name>carbamoyl phosphate</name>
        <dbReference type="ChEBI" id="CHEBI:58228"/>
    </ligand>
</feature>
<dbReference type="InterPro" id="IPR006131">
    <property type="entry name" value="Asp_carbamoyltransf_Asp/Orn-bd"/>
</dbReference>
<reference evidence="9 10" key="1">
    <citation type="submission" date="2019-04" db="EMBL/GenBank/DDBJ databases">
        <title>Geobacter ruber sp. nov., ferric-reducing bacteria isolated from paddy soil.</title>
        <authorList>
            <person name="Xu Z."/>
            <person name="Masuda Y."/>
            <person name="Itoh H."/>
            <person name="Senoo K."/>
        </authorList>
    </citation>
    <scope>NUCLEOTIDE SEQUENCE [LARGE SCALE GENOMIC DNA]</scope>
    <source>
        <strain evidence="9 10">Red88</strain>
    </source>
</reference>
<dbReference type="Pfam" id="PF02729">
    <property type="entry name" value="OTCace_N"/>
    <property type="match status" value="1"/>
</dbReference>
<feature type="binding site" evidence="6">
    <location>
        <begin position="52"/>
        <end position="55"/>
    </location>
    <ligand>
        <name>carbamoyl phosphate</name>
        <dbReference type="ChEBI" id="CHEBI:58228"/>
    </ligand>
</feature>
<comment type="similarity">
    <text evidence="2 6">Belongs to the aspartate/ornithine carbamoyltransferase superfamily. OTCase family.</text>
</comment>
<gene>
    <name evidence="9" type="primary">argF</name>
    <name evidence="9" type="ORF">ET418_09180</name>
</gene>
<dbReference type="FunFam" id="3.40.50.1370:FF:000008">
    <property type="entry name" value="Ornithine carbamoyltransferase"/>
    <property type="match status" value="1"/>
</dbReference>
<dbReference type="InterPro" id="IPR024904">
    <property type="entry name" value="OTCase_ArgI"/>
</dbReference>
<dbReference type="AlphaFoldDB" id="A0A5A9XFG6"/>
<feature type="binding site" evidence="6">
    <location>
        <position position="290"/>
    </location>
    <ligand>
        <name>carbamoyl phosphate</name>
        <dbReference type="ChEBI" id="CHEBI:58228"/>
    </ligand>
</feature>
<keyword evidence="6" id="KW-0963">Cytoplasm</keyword>
<evidence type="ECO:0000256" key="1">
    <source>
        <dbReference type="ARBA" id="ARBA00004975"/>
    </source>
</evidence>
<comment type="subcellular location">
    <subcellularLocation>
        <location evidence="6">Cytoplasm</location>
    </subcellularLocation>
</comment>
<evidence type="ECO:0000259" key="8">
    <source>
        <dbReference type="Pfam" id="PF02729"/>
    </source>
</evidence>
<dbReference type="PROSITE" id="PS00097">
    <property type="entry name" value="CARBAMOYLTRANSFERASE"/>
    <property type="match status" value="1"/>
</dbReference>
<dbReference type="InterPro" id="IPR006132">
    <property type="entry name" value="Asp/Orn_carbamoyltranf_P-bd"/>
</dbReference>
<dbReference type="GO" id="GO:0004585">
    <property type="term" value="F:ornithine carbamoyltransferase activity"/>
    <property type="evidence" value="ECO:0007669"/>
    <property type="project" value="UniProtKB-UniRule"/>
</dbReference>
<evidence type="ECO:0000259" key="7">
    <source>
        <dbReference type="Pfam" id="PF00185"/>
    </source>
</evidence>
<keyword evidence="10" id="KW-1185">Reference proteome</keyword>